<evidence type="ECO:0000259" key="13">
    <source>
        <dbReference type="Pfam" id="PF20974"/>
    </source>
</evidence>
<keyword evidence="4 9" id="KW-0547">Nucleotide-binding</keyword>
<evidence type="ECO:0000256" key="5">
    <source>
        <dbReference type="ARBA" id="ARBA00022840"/>
    </source>
</evidence>
<evidence type="ECO:0000313" key="15">
    <source>
        <dbReference type="Proteomes" id="UP000034164"/>
    </source>
</evidence>
<dbReference type="GO" id="GO:0005829">
    <property type="term" value="C:cytosol"/>
    <property type="evidence" value="ECO:0007669"/>
    <property type="project" value="TreeGrafter"/>
</dbReference>
<sequence length="633" mass="71348">MATSTEVPIRSNPKQKAQLKLTRGQLTSNDPNQMFKTGFLADVYQEKPIGGSGGVDKVVTRFPPEPNGYLHIGHSKAIAVNFGFARLHSGECYLRFDDTNPKGEEERYIESIQELVAWLGFKPVRITYSSDYFDKLYGLAEALILNDKAYVCHCTESEIKAQRGVDTTTGAKGKPRYACAHRDRPVSESLVEFRAMQEGKYRAQEAVLRMKQDLSSGNPQMWDITAYRVVEDDEGNFCKHLRAGDKWKIYPSYDFTHCLCDSFENVTHSLCTTEFELARESYEWLCDELEVYKPMQREFGRLNMNGTVLSKRKLITLIKDKYVRDWDDPRLFTLVGLRRRGIPPGAILSFVNELGVSKSKTTIETHRFERSVRAYLESTVPRLMLVLDPICVLIENLPDDYVEMVEIPFSKDPSYGTHSVPFTNTVYIDRSDFRETASENFYRLSPGVSVGLMKVPFPITATSYESDPATRLVTTVHAKYETPEEGSPRKKPKSYIHWVARSPTHNSPIKAEVHSFNPLFNSANPLSHPDGYLADINPNSEEVFPNALLEIGFKEIKERAPWPANPGGNGNGAGSGSWDRSGYSGSTPPPNGPESVRFQGMRVSYFCEDKDSTVEKVVLNRIVTLKEDAGKGT</sequence>
<dbReference type="AlphaFoldDB" id="A0A0G2HV53"/>
<dbReference type="SUPFAM" id="SSF50715">
    <property type="entry name" value="Ribosomal protein L25-like"/>
    <property type="match status" value="1"/>
</dbReference>
<keyword evidence="5 9" id="KW-0067">ATP-binding</keyword>
<dbReference type="NCBIfam" id="TIGR00440">
    <property type="entry name" value="glnS"/>
    <property type="match status" value="1"/>
</dbReference>
<dbReference type="EMBL" id="LCZI01001214">
    <property type="protein sequence ID" value="KKZ61933.1"/>
    <property type="molecule type" value="Genomic_DNA"/>
</dbReference>
<evidence type="ECO:0000256" key="2">
    <source>
        <dbReference type="ARBA" id="ARBA00012836"/>
    </source>
</evidence>
<dbReference type="InterPro" id="IPR020059">
    <property type="entry name" value="Glu/Gln-tRNA-synth_Ib_codon-bd"/>
</dbReference>
<keyword evidence="6 9" id="KW-0648">Protein biosynthesis</keyword>
<dbReference type="GO" id="GO:0004819">
    <property type="term" value="F:glutamine-tRNA ligase activity"/>
    <property type="evidence" value="ECO:0007669"/>
    <property type="project" value="UniProtKB-EC"/>
</dbReference>
<evidence type="ECO:0000256" key="9">
    <source>
        <dbReference type="RuleBase" id="RU363037"/>
    </source>
</evidence>
<dbReference type="PRINTS" id="PR00987">
    <property type="entry name" value="TRNASYNTHGLU"/>
</dbReference>
<dbReference type="PANTHER" id="PTHR43097">
    <property type="entry name" value="GLUTAMINE-TRNA LIGASE"/>
    <property type="match status" value="1"/>
</dbReference>
<dbReference type="FunFam" id="3.40.50.620:FF:000183">
    <property type="entry name" value="Glutaminyl-tRNA synthetase"/>
    <property type="match status" value="1"/>
</dbReference>
<keyword evidence="3 9" id="KW-0436">Ligase</keyword>
<dbReference type="Proteomes" id="UP000034164">
    <property type="component" value="Unassembled WGS sequence"/>
</dbReference>
<protein>
    <recommendedName>
        <fullName evidence="2">glutamine--tRNA ligase</fullName>
        <ecNumber evidence="2">6.1.1.18</ecNumber>
    </recommendedName>
</protein>
<keyword evidence="7 9" id="KW-0030">Aminoacyl-tRNA synthetase</keyword>
<dbReference type="GO" id="GO:0005524">
    <property type="term" value="F:ATP binding"/>
    <property type="evidence" value="ECO:0007669"/>
    <property type="project" value="UniProtKB-KW"/>
</dbReference>
<dbReference type="InterPro" id="IPR020058">
    <property type="entry name" value="Glu/Gln-tRNA-synth_Ib_cat-dom"/>
</dbReference>
<evidence type="ECO:0000256" key="10">
    <source>
        <dbReference type="SAM" id="MobiDB-lite"/>
    </source>
</evidence>
<evidence type="ECO:0000256" key="8">
    <source>
        <dbReference type="ARBA" id="ARBA00048270"/>
    </source>
</evidence>
<proteinExistence type="inferred from homology"/>
<feature type="domain" description="Glutamyl/glutaminyl-tRNA synthetase class Ib catalytic" evidence="11">
    <location>
        <begin position="57"/>
        <end position="377"/>
    </location>
</feature>
<gene>
    <name evidence="14" type="ORF">EMCG_00495</name>
</gene>
<accession>A0A0G2HV53</accession>
<dbReference type="InterPro" id="IPR004514">
    <property type="entry name" value="Gln-tRNA-synth"/>
</dbReference>
<comment type="caution">
    <text evidence="14">The sequence shown here is derived from an EMBL/GenBank/DDBJ whole genome shotgun (WGS) entry which is preliminary data.</text>
</comment>
<dbReference type="Gene3D" id="2.40.240.10">
    <property type="entry name" value="Ribosomal Protein L25, Chain P"/>
    <property type="match status" value="2"/>
</dbReference>
<dbReference type="Pfam" id="PF03950">
    <property type="entry name" value="tRNA-synt_1c_C"/>
    <property type="match status" value="1"/>
</dbReference>
<dbReference type="InterPro" id="IPR001412">
    <property type="entry name" value="aa-tRNA-synth_I_CS"/>
</dbReference>
<feature type="domain" description="Glutamyl/glutaminyl-tRNA synthetase class Ib anti-codon binding" evidence="12">
    <location>
        <begin position="381"/>
        <end position="481"/>
    </location>
</feature>
<dbReference type="OrthoDB" id="10250478at2759"/>
<dbReference type="Gene3D" id="3.40.50.620">
    <property type="entry name" value="HUPs"/>
    <property type="match status" value="1"/>
</dbReference>
<dbReference type="EC" id="6.1.1.18" evidence="2"/>
<dbReference type="InterPro" id="IPR011035">
    <property type="entry name" value="Ribosomal_bL25/Gln-tRNA_synth"/>
</dbReference>
<dbReference type="PROSITE" id="PS00178">
    <property type="entry name" value="AA_TRNA_LIGASE_I"/>
    <property type="match status" value="1"/>
</dbReference>
<evidence type="ECO:0000259" key="11">
    <source>
        <dbReference type="Pfam" id="PF00749"/>
    </source>
</evidence>
<dbReference type="FunFam" id="2.40.240.10:FF:000007">
    <property type="entry name" value="Glutamine--tRNA ligase"/>
    <property type="match status" value="1"/>
</dbReference>
<dbReference type="SUPFAM" id="SSF52374">
    <property type="entry name" value="Nucleotidylyl transferase"/>
    <property type="match status" value="1"/>
</dbReference>
<reference evidence="15" key="1">
    <citation type="journal article" date="2015" name="PLoS Genet.">
        <title>The dynamic genome and transcriptome of the human fungal pathogen Blastomyces and close relative Emmonsia.</title>
        <authorList>
            <person name="Munoz J.F."/>
            <person name="Gauthier G.M."/>
            <person name="Desjardins C.A."/>
            <person name="Gallo J.E."/>
            <person name="Holder J."/>
            <person name="Sullivan T.D."/>
            <person name="Marty A.J."/>
            <person name="Carmen J.C."/>
            <person name="Chen Z."/>
            <person name="Ding L."/>
            <person name="Gujja S."/>
            <person name="Magrini V."/>
            <person name="Misas E."/>
            <person name="Mitreva M."/>
            <person name="Priest M."/>
            <person name="Saif S."/>
            <person name="Whiston E.A."/>
            <person name="Young S."/>
            <person name="Zeng Q."/>
            <person name="Goldman W.E."/>
            <person name="Mardis E.R."/>
            <person name="Taylor J.W."/>
            <person name="McEwen J.G."/>
            <person name="Clay O.K."/>
            <person name="Klein B.S."/>
            <person name="Cuomo C.A."/>
        </authorList>
    </citation>
    <scope>NUCLEOTIDE SEQUENCE [LARGE SCALE GENOMIC DNA]</scope>
    <source>
        <strain evidence="15">UAMH 3008</strain>
    </source>
</reference>
<name>A0A0G2HV53_9EURO</name>
<dbReference type="VEuPathDB" id="FungiDB:EMCG_00495"/>
<dbReference type="InterPro" id="IPR049437">
    <property type="entry name" value="tRNA-synt_1c_C2"/>
</dbReference>
<feature type="domain" description="tRNA synthetases class I (E and Q) anti-codon binding" evidence="13">
    <location>
        <begin position="496"/>
        <end position="558"/>
    </location>
</feature>
<feature type="region of interest" description="Disordered" evidence="10">
    <location>
        <begin position="560"/>
        <end position="596"/>
    </location>
</feature>
<dbReference type="Pfam" id="PF20974">
    <property type="entry name" value="tRNA-synt_1c_C2"/>
    <property type="match status" value="1"/>
</dbReference>
<comment type="catalytic activity">
    <reaction evidence="8">
        <text>tRNA(Gln) + L-glutamine + ATP = L-glutaminyl-tRNA(Gln) + AMP + diphosphate</text>
        <dbReference type="Rhea" id="RHEA:20121"/>
        <dbReference type="Rhea" id="RHEA-COMP:9662"/>
        <dbReference type="Rhea" id="RHEA-COMP:9681"/>
        <dbReference type="ChEBI" id="CHEBI:30616"/>
        <dbReference type="ChEBI" id="CHEBI:33019"/>
        <dbReference type="ChEBI" id="CHEBI:58359"/>
        <dbReference type="ChEBI" id="CHEBI:78442"/>
        <dbReference type="ChEBI" id="CHEBI:78521"/>
        <dbReference type="ChEBI" id="CHEBI:456215"/>
        <dbReference type="EC" id="6.1.1.18"/>
    </reaction>
</comment>
<organism evidence="14 15">
    <name type="scientific">[Emmonsia] crescens</name>
    <dbReference type="NCBI Taxonomy" id="73230"/>
    <lineage>
        <taxon>Eukaryota</taxon>
        <taxon>Fungi</taxon>
        <taxon>Dikarya</taxon>
        <taxon>Ascomycota</taxon>
        <taxon>Pezizomycotina</taxon>
        <taxon>Eurotiomycetes</taxon>
        <taxon>Eurotiomycetidae</taxon>
        <taxon>Onygenales</taxon>
        <taxon>Ajellomycetaceae</taxon>
        <taxon>Emergomyces</taxon>
    </lineage>
</organism>
<evidence type="ECO:0000256" key="4">
    <source>
        <dbReference type="ARBA" id="ARBA00022741"/>
    </source>
</evidence>
<dbReference type="InterPro" id="IPR020056">
    <property type="entry name" value="Rbsml_bL25/Gln-tRNA_synth_N"/>
</dbReference>
<evidence type="ECO:0000259" key="12">
    <source>
        <dbReference type="Pfam" id="PF03950"/>
    </source>
</evidence>
<dbReference type="PANTHER" id="PTHR43097:SF4">
    <property type="entry name" value="GLUTAMINE--TRNA LIGASE"/>
    <property type="match status" value="1"/>
</dbReference>
<dbReference type="GO" id="GO:0006425">
    <property type="term" value="P:glutaminyl-tRNA aminoacylation"/>
    <property type="evidence" value="ECO:0007669"/>
    <property type="project" value="InterPro"/>
</dbReference>
<evidence type="ECO:0000256" key="7">
    <source>
        <dbReference type="ARBA" id="ARBA00023146"/>
    </source>
</evidence>
<dbReference type="InterPro" id="IPR050132">
    <property type="entry name" value="Gln/Glu-tRNA_Ligase"/>
</dbReference>
<dbReference type="InterPro" id="IPR014729">
    <property type="entry name" value="Rossmann-like_a/b/a_fold"/>
</dbReference>
<comment type="similarity">
    <text evidence="1 9">Belongs to the class-I aminoacyl-tRNA synthetase family.</text>
</comment>
<evidence type="ECO:0000256" key="1">
    <source>
        <dbReference type="ARBA" id="ARBA00005594"/>
    </source>
</evidence>
<evidence type="ECO:0000313" key="14">
    <source>
        <dbReference type="EMBL" id="KKZ61933.1"/>
    </source>
</evidence>
<dbReference type="Pfam" id="PF00749">
    <property type="entry name" value="tRNA-synt_1c"/>
    <property type="match status" value="1"/>
</dbReference>
<evidence type="ECO:0000256" key="6">
    <source>
        <dbReference type="ARBA" id="ARBA00022917"/>
    </source>
</evidence>
<dbReference type="InterPro" id="IPR000924">
    <property type="entry name" value="Glu/Gln-tRNA-synth"/>
</dbReference>
<evidence type="ECO:0000256" key="3">
    <source>
        <dbReference type="ARBA" id="ARBA00022598"/>
    </source>
</evidence>
<dbReference type="FunFam" id="1.10.1160.10:FF:000001">
    <property type="entry name" value="Glutamine--tRNA ligase"/>
    <property type="match status" value="1"/>
</dbReference>